<sequence length="102" mass="10888">MIKDSTSNMKNKESVKASASYDLCLIFGLSGFLLGGIALTSVVTLLLKQEFCISESAIITTETTTTTTSTTTTSTTTSTSATSERILRLVELKDCFESQVSS</sequence>
<dbReference type="AlphaFoldDB" id="A0A820HD00"/>
<dbReference type="EMBL" id="CAJOBI010004593">
    <property type="protein sequence ID" value="CAF4006620.1"/>
    <property type="molecule type" value="Genomic_DNA"/>
</dbReference>
<dbReference type="Proteomes" id="UP000676336">
    <property type="component" value="Unassembled WGS sequence"/>
</dbReference>
<proteinExistence type="predicted"/>
<protein>
    <submittedName>
        <fullName evidence="5">Uncharacterized protein</fullName>
    </submittedName>
</protein>
<dbReference type="Proteomes" id="UP000663842">
    <property type="component" value="Unassembled WGS sequence"/>
</dbReference>
<keyword evidence="1" id="KW-0472">Membrane</keyword>
<evidence type="ECO:0000313" key="5">
    <source>
        <dbReference type="EMBL" id="CAF4292832.1"/>
    </source>
</evidence>
<accession>A0A820HD00</accession>
<evidence type="ECO:0000313" key="6">
    <source>
        <dbReference type="EMBL" id="CAF4293052.1"/>
    </source>
</evidence>
<dbReference type="Proteomes" id="UP000681967">
    <property type="component" value="Unassembled WGS sequence"/>
</dbReference>
<dbReference type="EMBL" id="CAJOBH010003803">
    <property type="protein sequence ID" value="CAF3966559.1"/>
    <property type="molecule type" value="Genomic_DNA"/>
</dbReference>
<reference evidence="5" key="1">
    <citation type="submission" date="2021-02" db="EMBL/GenBank/DDBJ databases">
        <authorList>
            <person name="Nowell W R."/>
        </authorList>
    </citation>
    <scope>NUCLEOTIDE SEQUENCE</scope>
</reference>
<evidence type="ECO:0000313" key="7">
    <source>
        <dbReference type="Proteomes" id="UP000663842"/>
    </source>
</evidence>
<dbReference type="EMBL" id="CAJOBF010010537">
    <property type="protein sequence ID" value="CAF4292832.1"/>
    <property type="molecule type" value="Genomic_DNA"/>
</dbReference>
<gene>
    <name evidence="2" type="ORF">BYL167_LOCUS11842</name>
    <name evidence="4" type="ORF">GIL414_LOCUS25050</name>
    <name evidence="6" type="ORF">OVN521_LOCUS30997</name>
    <name evidence="3" type="ORF">SMN809_LOCUS12235</name>
    <name evidence="5" type="ORF">UXM345_LOCUS32974</name>
</gene>
<evidence type="ECO:0000313" key="4">
    <source>
        <dbReference type="EMBL" id="CAF4282742.1"/>
    </source>
</evidence>
<organism evidence="5 7">
    <name type="scientific">Rotaria magnacalcarata</name>
    <dbReference type="NCBI Taxonomy" id="392030"/>
    <lineage>
        <taxon>Eukaryota</taxon>
        <taxon>Metazoa</taxon>
        <taxon>Spiralia</taxon>
        <taxon>Gnathifera</taxon>
        <taxon>Rotifera</taxon>
        <taxon>Eurotatoria</taxon>
        <taxon>Bdelloidea</taxon>
        <taxon>Philodinida</taxon>
        <taxon>Philodinidae</taxon>
        <taxon>Rotaria</taxon>
    </lineage>
</organism>
<keyword evidence="1" id="KW-1133">Transmembrane helix</keyword>
<name>A0A820HD00_9BILA</name>
<evidence type="ECO:0000313" key="3">
    <source>
        <dbReference type="EMBL" id="CAF4006620.1"/>
    </source>
</evidence>
<feature type="transmembrane region" description="Helical" evidence="1">
    <location>
        <begin position="21"/>
        <end position="47"/>
    </location>
</feature>
<evidence type="ECO:0000256" key="1">
    <source>
        <dbReference type="SAM" id="Phobius"/>
    </source>
</evidence>
<evidence type="ECO:0000313" key="8">
    <source>
        <dbReference type="Proteomes" id="UP000663866"/>
    </source>
</evidence>
<evidence type="ECO:0000313" key="2">
    <source>
        <dbReference type="EMBL" id="CAF3966559.1"/>
    </source>
</evidence>
<keyword evidence="8" id="KW-1185">Reference proteome</keyword>
<dbReference type="Proteomes" id="UP000681720">
    <property type="component" value="Unassembled WGS sequence"/>
</dbReference>
<dbReference type="EMBL" id="CAJOBJ010032858">
    <property type="protein sequence ID" value="CAF4282742.1"/>
    <property type="molecule type" value="Genomic_DNA"/>
</dbReference>
<dbReference type="EMBL" id="CAJOBG010013256">
    <property type="protein sequence ID" value="CAF4293052.1"/>
    <property type="molecule type" value="Genomic_DNA"/>
</dbReference>
<dbReference type="Proteomes" id="UP000663866">
    <property type="component" value="Unassembled WGS sequence"/>
</dbReference>
<comment type="caution">
    <text evidence="5">The sequence shown here is derived from an EMBL/GenBank/DDBJ whole genome shotgun (WGS) entry which is preliminary data.</text>
</comment>
<keyword evidence="1" id="KW-0812">Transmembrane</keyword>